<evidence type="ECO:0008006" key="3">
    <source>
        <dbReference type="Google" id="ProtNLM"/>
    </source>
</evidence>
<name>A0A2P8FFN7_9RHOB</name>
<dbReference type="OrthoDB" id="9808492at2"/>
<gene>
    <name evidence="1" type="ORF">CLV88_103176</name>
</gene>
<accession>A0A2P8FFN7</accession>
<reference evidence="1 2" key="1">
    <citation type="submission" date="2018-03" db="EMBL/GenBank/DDBJ databases">
        <title>Genomic Encyclopedia of Archaeal and Bacterial Type Strains, Phase II (KMG-II): from individual species to whole genera.</title>
        <authorList>
            <person name="Goeker M."/>
        </authorList>
    </citation>
    <scope>NUCLEOTIDE SEQUENCE [LARGE SCALE GENOMIC DNA]</scope>
    <source>
        <strain evidence="1 2">DSM 100673</strain>
    </source>
</reference>
<organism evidence="1 2">
    <name type="scientific">Shimia abyssi</name>
    <dbReference type="NCBI Taxonomy" id="1662395"/>
    <lineage>
        <taxon>Bacteria</taxon>
        <taxon>Pseudomonadati</taxon>
        <taxon>Pseudomonadota</taxon>
        <taxon>Alphaproteobacteria</taxon>
        <taxon>Rhodobacterales</taxon>
        <taxon>Roseobacteraceae</taxon>
    </lineage>
</organism>
<keyword evidence="2" id="KW-1185">Reference proteome</keyword>
<comment type="caution">
    <text evidence="1">The sequence shown here is derived from an EMBL/GenBank/DDBJ whole genome shotgun (WGS) entry which is preliminary data.</text>
</comment>
<dbReference type="Proteomes" id="UP000240418">
    <property type="component" value="Unassembled WGS sequence"/>
</dbReference>
<evidence type="ECO:0000313" key="1">
    <source>
        <dbReference type="EMBL" id="PSL20529.1"/>
    </source>
</evidence>
<evidence type="ECO:0000313" key="2">
    <source>
        <dbReference type="Proteomes" id="UP000240418"/>
    </source>
</evidence>
<proteinExistence type="predicted"/>
<dbReference type="EMBL" id="PYGJ01000003">
    <property type="protein sequence ID" value="PSL20529.1"/>
    <property type="molecule type" value="Genomic_DNA"/>
</dbReference>
<dbReference type="AlphaFoldDB" id="A0A2P8FFN7"/>
<dbReference type="RefSeq" id="WP_106607749.1">
    <property type="nucleotide sequence ID" value="NZ_PYGJ01000003.1"/>
</dbReference>
<sequence>MFGFSFADEHILNLVKRSLSNPELQVFICCFKEDNLAEMQSKFRGFSNLELISLEEDLDFNAFNEKVFSAVPSSTGEKP</sequence>
<protein>
    <recommendedName>
        <fullName evidence="3">SIR2-like protein</fullName>
    </recommendedName>
</protein>